<dbReference type="Proteomes" id="UP001628179">
    <property type="component" value="Unassembled WGS sequence"/>
</dbReference>
<evidence type="ECO:0000256" key="1">
    <source>
        <dbReference type="SAM" id="MobiDB-lite"/>
    </source>
</evidence>
<reference evidence="2 3" key="1">
    <citation type="submission" date="2024-09" db="EMBL/GenBank/DDBJ databases">
        <title>Itraconazole resistance in Madurella fahalii resulting from another homologue of gene encoding cytochrome P450 14-alpha sterol demethylase (CYP51).</title>
        <authorList>
            <person name="Yoshioka I."/>
            <person name="Fahal A.H."/>
            <person name="Kaneko S."/>
            <person name="Yaguchi T."/>
        </authorList>
    </citation>
    <scope>NUCLEOTIDE SEQUENCE [LARGE SCALE GENOMIC DNA]</scope>
    <source>
        <strain evidence="2 3">IFM 68171</strain>
    </source>
</reference>
<gene>
    <name evidence="2" type="ORF">MFIFM68171_06161</name>
</gene>
<dbReference type="GeneID" id="98176904"/>
<feature type="compositionally biased region" description="Polar residues" evidence="1">
    <location>
        <begin position="58"/>
        <end position="75"/>
    </location>
</feature>
<feature type="region of interest" description="Disordered" evidence="1">
    <location>
        <begin position="45"/>
        <end position="75"/>
    </location>
</feature>
<dbReference type="RefSeq" id="XP_070917682.1">
    <property type="nucleotide sequence ID" value="XM_071061581.1"/>
</dbReference>
<dbReference type="EMBL" id="BAAFSV010000003">
    <property type="protein sequence ID" value="GAB1315951.1"/>
    <property type="molecule type" value="Genomic_DNA"/>
</dbReference>
<proteinExistence type="predicted"/>
<protein>
    <submittedName>
        <fullName evidence="2">Uncharacterized protein</fullName>
    </submittedName>
</protein>
<organism evidence="2 3">
    <name type="scientific">Madurella fahalii</name>
    <dbReference type="NCBI Taxonomy" id="1157608"/>
    <lineage>
        <taxon>Eukaryota</taxon>
        <taxon>Fungi</taxon>
        <taxon>Dikarya</taxon>
        <taxon>Ascomycota</taxon>
        <taxon>Pezizomycotina</taxon>
        <taxon>Sordariomycetes</taxon>
        <taxon>Sordariomycetidae</taxon>
        <taxon>Sordariales</taxon>
        <taxon>Sordariales incertae sedis</taxon>
        <taxon>Madurella</taxon>
    </lineage>
</organism>
<accession>A0ABQ0GDV3</accession>
<keyword evidence="3" id="KW-1185">Reference proteome</keyword>
<evidence type="ECO:0000313" key="3">
    <source>
        <dbReference type="Proteomes" id="UP001628179"/>
    </source>
</evidence>
<sequence length="75" mass="7782">MGGISPTGALFISTLSDESRANCLRAFSKDAQHMPRPLLEATLLASTSASAPEAKTKPPTSAPSNNTTKIENPPS</sequence>
<comment type="caution">
    <text evidence="2">The sequence shown here is derived from an EMBL/GenBank/DDBJ whole genome shotgun (WGS) entry which is preliminary data.</text>
</comment>
<evidence type="ECO:0000313" key="2">
    <source>
        <dbReference type="EMBL" id="GAB1315951.1"/>
    </source>
</evidence>
<name>A0ABQ0GDV3_9PEZI</name>